<evidence type="ECO:0000313" key="4">
    <source>
        <dbReference type="Proteomes" id="UP001597459"/>
    </source>
</evidence>
<sequence length="165" mass="19138">MTKFYIIFLFIIICLTSCGSNYKPRLVNGELDLSNKSLKKFPNIGNINKEEITIINLDNNSLKEFPEEILSFKNLKTINLSFNEIKKIPQSISDLKRLKNLNIRGNYISSLPKSLKLMENLRLVLLIDTDLSEKEIELMKCSLPAKCELFYSKSIRDYPPYTCNY</sequence>
<dbReference type="EMBL" id="JBHULX010000013">
    <property type="protein sequence ID" value="MFD2591053.1"/>
    <property type="molecule type" value="Genomic_DNA"/>
</dbReference>
<proteinExistence type="predicted"/>
<dbReference type="PANTHER" id="PTHR48051:SF1">
    <property type="entry name" value="RAS SUPPRESSOR PROTEIN 1"/>
    <property type="match status" value="1"/>
</dbReference>
<dbReference type="PANTHER" id="PTHR48051">
    <property type="match status" value="1"/>
</dbReference>
<dbReference type="Proteomes" id="UP001597459">
    <property type="component" value="Unassembled WGS sequence"/>
</dbReference>
<evidence type="ECO:0000256" key="1">
    <source>
        <dbReference type="ARBA" id="ARBA00022614"/>
    </source>
</evidence>
<evidence type="ECO:0000313" key="3">
    <source>
        <dbReference type="EMBL" id="MFD2591053.1"/>
    </source>
</evidence>
<keyword evidence="1" id="KW-0433">Leucine-rich repeat</keyword>
<dbReference type="InterPro" id="IPR032675">
    <property type="entry name" value="LRR_dom_sf"/>
</dbReference>
<name>A0ABW5NA39_9FLAO</name>
<comment type="caution">
    <text evidence="3">The sequence shown here is derived from an EMBL/GenBank/DDBJ whole genome shotgun (WGS) entry which is preliminary data.</text>
</comment>
<evidence type="ECO:0000256" key="2">
    <source>
        <dbReference type="ARBA" id="ARBA00022737"/>
    </source>
</evidence>
<dbReference type="PROSITE" id="PS51450">
    <property type="entry name" value="LRR"/>
    <property type="match status" value="2"/>
</dbReference>
<dbReference type="SUPFAM" id="SSF52058">
    <property type="entry name" value="L domain-like"/>
    <property type="match status" value="1"/>
</dbReference>
<dbReference type="InterPro" id="IPR001611">
    <property type="entry name" value="Leu-rich_rpt"/>
</dbReference>
<keyword evidence="4" id="KW-1185">Reference proteome</keyword>
<protein>
    <submittedName>
        <fullName evidence="3">Leucine-rich repeat domain-containing protein</fullName>
    </submittedName>
</protein>
<organism evidence="3 4">
    <name type="scientific">Aquimarina hainanensis</name>
    <dbReference type="NCBI Taxonomy" id="1578017"/>
    <lineage>
        <taxon>Bacteria</taxon>
        <taxon>Pseudomonadati</taxon>
        <taxon>Bacteroidota</taxon>
        <taxon>Flavobacteriia</taxon>
        <taxon>Flavobacteriales</taxon>
        <taxon>Flavobacteriaceae</taxon>
        <taxon>Aquimarina</taxon>
    </lineage>
</organism>
<keyword evidence="2" id="KW-0677">Repeat</keyword>
<reference evidence="4" key="1">
    <citation type="journal article" date="2019" name="Int. J. Syst. Evol. Microbiol.">
        <title>The Global Catalogue of Microorganisms (GCM) 10K type strain sequencing project: providing services to taxonomists for standard genome sequencing and annotation.</title>
        <authorList>
            <consortium name="The Broad Institute Genomics Platform"/>
            <consortium name="The Broad Institute Genome Sequencing Center for Infectious Disease"/>
            <person name="Wu L."/>
            <person name="Ma J."/>
        </authorList>
    </citation>
    <scope>NUCLEOTIDE SEQUENCE [LARGE SCALE GENOMIC DNA]</scope>
    <source>
        <strain evidence="4">KCTC 42423</strain>
    </source>
</reference>
<dbReference type="InterPro" id="IPR050216">
    <property type="entry name" value="LRR_domain-containing"/>
</dbReference>
<dbReference type="Gene3D" id="3.80.10.10">
    <property type="entry name" value="Ribonuclease Inhibitor"/>
    <property type="match status" value="1"/>
</dbReference>
<gene>
    <name evidence="3" type="ORF">ACFSTE_09435</name>
</gene>
<dbReference type="Pfam" id="PF13855">
    <property type="entry name" value="LRR_8"/>
    <property type="match status" value="1"/>
</dbReference>
<accession>A0ABW5NA39</accession>
<dbReference type="RefSeq" id="WP_378253267.1">
    <property type="nucleotide sequence ID" value="NZ_JBHSJV010000001.1"/>
</dbReference>